<reference evidence="1" key="1">
    <citation type="submission" date="2020-12" db="EMBL/GenBank/DDBJ databases">
        <authorList>
            <person name="Huq M.A."/>
        </authorList>
    </citation>
    <scope>NUCLEOTIDE SEQUENCE</scope>
    <source>
        <strain evidence="1">MAHUQ-46</strain>
    </source>
</reference>
<dbReference type="RefSeq" id="WP_199017996.1">
    <property type="nucleotide sequence ID" value="NZ_JAELUP010000008.1"/>
</dbReference>
<organism evidence="1 2">
    <name type="scientific">Paenibacillus roseus</name>
    <dbReference type="NCBI Taxonomy" id="2798579"/>
    <lineage>
        <taxon>Bacteria</taxon>
        <taxon>Bacillati</taxon>
        <taxon>Bacillota</taxon>
        <taxon>Bacilli</taxon>
        <taxon>Bacillales</taxon>
        <taxon>Paenibacillaceae</taxon>
        <taxon>Paenibacillus</taxon>
    </lineage>
</organism>
<dbReference type="InterPro" id="IPR010026">
    <property type="entry name" value="Phage_holin_LL-H"/>
</dbReference>
<gene>
    <name evidence="1" type="ORF">JFN88_03785</name>
</gene>
<evidence type="ECO:0008006" key="3">
    <source>
        <dbReference type="Google" id="ProtNLM"/>
    </source>
</evidence>
<dbReference type="AlphaFoldDB" id="A0A934MPI1"/>
<comment type="caution">
    <text evidence="1">The sequence shown here is derived from an EMBL/GenBank/DDBJ whole genome shotgun (WGS) entry which is preliminary data.</text>
</comment>
<dbReference type="Proteomes" id="UP000640274">
    <property type="component" value="Unassembled WGS sequence"/>
</dbReference>
<protein>
    <recommendedName>
        <fullName evidence="3">Phage holin</fullName>
    </recommendedName>
</protein>
<keyword evidence="2" id="KW-1185">Reference proteome</keyword>
<evidence type="ECO:0000313" key="2">
    <source>
        <dbReference type="Proteomes" id="UP000640274"/>
    </source>
</evidence>
<name>A0A934MPI1_9BACL</name>
<proteinExistence type="predicted"/>
<evidence type="ECO:0000313" key="1">
    <source>
        <dbReference type="EMBL" id="MBJ6360444.1"/>
    </source>
</evidence>
<accession>A0A934MPI1</accession>
<dbReference type="Pfam" id="PF09682">
    <property type="entry name" value="Phage_holin_6_1"/>
    <property type="match status" value="1"/>
</dbReference>
<dbReference type="EMBL" id="JAELUP010000008">
    <property type="protein sequence ID" value="MBJ6360444.1"/>
    <property type="molecule type" value="Genomic_DNA"/>
</dbReference>
<sequence>MNAIFQPFLQTLVLTLLSLFATVATAVMLEARKRVLIWLDSRTTSEQRQLLHTLAGEAFSFAETVFNEVDGPKKLDAAYGYLSTRLKERGIELSQPEIRSAIEKAVLEYNALKAPLL</sequence>